<sequence>MNKRKLSKIVLIAGIIASSVSFIGCNAANKMANDTKNAVKEGTNDTKNAIEKGKEDLKNTTEEVKKKFDETETKYTKDQFMKDLKAKGFDPKVSKEENNSSKNKNMKIFSVNKEVIKIKGGELSLYEYGPDEKGTLEKDMNSITNSGANINGNPMTWNVKPHFYRKGRVLIVYDGDSKEILTSLKEILGDPII</sequence>
<evidence type="ECO:0000313" key="4">
    <source>
        <dbReference type="Proteomes" id="UP000783390"/>
    </source>
</evidence>
<organism evidence="3 4">
    <name type="scientific">Clostridium moniliforme</name>
    <dbReference type="NCBI Taxonomy" id="39489"/>
    <lineage>
        <taxon>Bacteria</taxon>
        <taxon>Bacillati</taxon>
        <taxon>Bacillota</taxon>
        <taxon>Clostridia</taxon>
        <taxon>Eubacteriales</taxon>
        <taxon>Clostridiaceae</taxon>
        <taxon>Clostridium</taxon>
    </lineage>
</organism>
<dbReference type="RefSeq" id="WP_209795183.1">
    <property type="nucleotide sequence ID" value="NZ_JAGGJZ010000001.1"/>
</dbReference>
<dbReference type="PROSITE" id="PS51257">
    <property type="entry name" value="PROKAR_LIPOPROTEIN"/>
    <property type="match status" value="1"/>
</dbReference>
<keyword evidence="4" id="KW-1185">Reference proteome</keyword>
<proteinExistence type="predicted"/>
<reference evidence="3 4" key="1">
    <citation type="submission" date="2021-03" db="EMBL/GenBank/DDBJ databases">
        <title>Genomic Encyclopedia of Type Strains, Phase IV (KMG-IV): sequencing the most valuable type-strain genomes for metagenomic binning, comparative biology and taxonomic classification.</title>
        <authorList>
            <person name="Goeker M."/>
        </authorList>
    </citation>
    <scope>NUCLEOTIDE SEQUENCE [LARGE SCALE GENOMIC DNA]</scope>
    <source>
        <strain evidence="3 4">DSM 3984</strain>
    </source>
</reference>
<evidence type="ECO:0000256" key="2">
    <source>
        <dbReference type="SAM" id="SignalP"/>
    </source>
</evidence>
<keyword evidence="2" id="KW-0732">Signal</keyword>
<accession>A0ABS4EWR1</accession>
<feature type="coiled-coil region" evidence="1">
    <location>
        <begin position="47"/>
        <end position="74"/>
    </location>
</feature>
<comment type="caution">
    <text evidence="3">The sequence shown here is derived from an EMBL/GenBank/DDBJ whole genome shotgun (WGS) entry which is preliminary data.</text>
</comment>
<keyword evidence="1" id="KW-0175">Coiled coil</keyword>
<dbReference type="EMBL" id="JAGGJZ010000001">
    <property type="protein sequence ID" value="MBP1888441.1"/>
    <property type="molecule type" value="Genomic_DNA"/>
</dbReference>
<gene>
    <name evidence="3" type="ORF">J2Z53_000020</name>
</gene>
<feature type="chain" id="PRO_5047447805" evidence="2">
    <location>
        <begin position="24"/>
        <end position="193"/>
    </location>
</feature>
<evidence type="ECO:0000313" key="3">
    <source>
        <dbReference type="EMBL" id="MBP1888441.1"/>
    </source>
</evidence>
<protein>
    <submittedName>
        <fullName evidence="3">Gas vesicle protein</fullName>
    </submittedName>
</protein>
<feature type="signal peptide" evidence="2">
    <location>
        <begin position="1"/>
        <end position="23"/>
    </location>
</feature>
<name>A0ABS4EWR1_9CLOT</name>
<dbReference type="Proteomes" id="UP000783390">
    <property type="component" value="Unassembled WGS sequence"/>
</dbReference>
<evidence type="ECO:0000256" key="1">
    <source>
        <dbReference type="SAM" id="Coils"/>
    </source>
</evidence>